<feature type="transmembrane region" description="Helical" evidence="1">
    <location>
        <begin position="7"/>
        <end position="32"/>
    </location>
</feature>
<name>A0ABS2SSZ4_9BACI</name>
<keyword evidence="1" id="KW-0472">Membrane</keyword>
<accession>A0ABS2SSZ4</accession>
<organism evidence="2 3">
    <name type="scientific">Shouchella xiaoxiensis</name>
    <dbReference type="NCBI Taxonomy" id="766895"/>
    <lineage>
        <taxon>Bacteria</taxon>
        <taxon>Bacillati</taxon>
        <taxon>Bacillota</taxon>
        <taxon>Bacilli</taxon>
        <taxon>Bacillales</taxon>
        <taxon>Bacillaceae</taxon>
        <taxon>Shouchella</taxon>
    </lineage>
</organism>
<gene>
    <name evidence="2" type="ORF">JOC54_001626</name>
</gene>
<feature type="transmembrane region" description="Helical" evidence="1">
    <location>
        <begin position="126"/>
        <end position="148"/>
    </location>
</feature>
<keyword evidence="1" id="KW-1133">Transmembrane helix</keyword>
<dbReference type="Pfam" id="PF06695">
    <property type="entry name" value="Sm_multidrug_ex"/>
    <property type="match status" value="1"/>
</dbReference>
<feature type="transmembrane region" description="Helical" evidence="1">
    <location>
        <begin position="94"/>
        <end position="120"/>
    </location>
</feature>
<evidence type="ECO:0000313" key="2">
    <source>
        <dbReference type="EMBL" id="MBM7838370.1"/>
    </source>
</evidence>
<keyword evidence="1" id="KW-0812">Transmembrane</keyword>
<feature type="transmembrane region" description="Helical" evidence="1">
    <location>
        <begin position="38"/>
        <end position="61"/>
    </location>
</feature>
<protein>
    <submittedName>
        <fullName evidence="2">Membrane protein DedA with SNARE-associated domain</fullName>
    </submittedName>
</protein>
<dbReference type="Proteomes" id="UP001179280">
    <property type="component" value="Unassembled WGS sequence"/>
</dbReference>
<dbReference type="RefSeq" id="WP_204465551.1">
    <property type="nucleotide sequence ID" value="NZ_JAFBCV010000004.1"/>
</dbReference>
<evidence type="ECO:0000313" key="3">
    <source>
        <dbReference type="Proteomes" id="UP001179280"/>
    </source>
</evidence>
<comment type="caution">
    <text evidence="2">The sequence shown here is derived from an EMBL/GenBank/DDBJ whole genome shotgun (WGS) entry which is preliminary data.</text>
</comment>
<evidence type="ECO:0000256" key="1">
    <source>
        <dbReference type="SAM" id="Phobius"/>
    </source>
</evidence>
<dbReference type="EMBL" id="JAFBCV010000004">
    <property type="protein sequence ID" value="MBM7838370.1"/>
    <property type="molecule type" value="Genomic_DNA"/>
</dbReference>
<reference evidence="2" key="1">
    <citation type="submission" date="2021-01" db="EMBL/GenBank/DDBJ databases">
        <title>Genomic Encyclopedia of Type Strains, Phase IV (KMG-IV): sequencing the most valuable type-strain genomes for metagenomic binning, comparative biology and taxonomic classification.</title>
        <authorList>
            <person name="Goeker M."/>
        </authorList>
    </citation>
    <scope>NUCLEOTIDE SEQUENCE</scope>
    <source>
        <strain evidence="2">DSM 21943</strain>
    </source>
</reference>
<proteinExistence type="predicted"/>
<keyword evidence="3" id="KW-1185">Reference proteome</keyword>
<dbReference type="InterPro" id="IPR009577">
    <property type="entry name" value="Sm_multidrug_ex"/>
</dbReference>
<sequence length="160" mass="17430">MEEYTSVLMLLLLIGSFIPLIEYMITVPVGILLLGQPVVPVVIVSIIGNSLGVAAVVFLGSKVKQARQKRRGQEKRPSKDNKRKERTKYFLNKYGMPGVGILGSILVSSHLSAATAVALGVSKGRVLFWTIAGVVIWSVILGIIAVYASHWFEPFFGTTE</sequence>